<keyword evidence="4 8" id="KW-0863">Zinc-finger</keyword>
<proteinExistence type="predicted"/>
<dbReference type="WBParaSite" id="MhA1_Contig793.frz3.gene2">
    <property type="protein sequence ID" value="MhA1_Contig793.frz3.gene2"/>
    <property type="gene ID" value="MhA1_Contig793.frz3.gene2"/>
</dbReference>
<evidence type="ECO:0000256" key="7">
    <source>
        <dbReference type="ARBA" id="ARBA00023242"/>
    </source>
</evidence>
<feature type="region of interest" description="Disordered" evidence="9">
    <location>
        <begin position="143"/>
        <end position="169"/>
    </location>
</feature>
<keyword evidence="5" id="KW-0862">Zinc</keyword>
<comment type="subcellular location">
    <subcellularLocation>
        <location evidence="1">Nucleus</location>
    </subcellularLocation>
</comment>
<evidence type="ECO:0000256" key="9">
    <source>
        <dbReference type="SAM" id="MobiDB-lite"/>
    </source>
</evidence>
<feature type="region of interest" description="Disordered" evidence="9">
    <location>
        <begin position="187"/>
        <end position="222"/>
    </location>
</feature>
<keyword evidence="6" id="KW-0175">Coiled coil</keyword>
<keyword evidence="11" id="KW-1185">Reference proteome</keyword>
<dbReference type="PANTHER" id="PTHR13100:SF10">
    <property type="entry name" value="CELL GROWTH-REGULATING NUCLEOLAR PROTEIN"/>
    <property type="match status" value="1"/>
</dbReference>
<dbReference type="Gene3D" id="3.30.1490.490">
    <property type="match status" value="1"/>
</dbReference>
<evidence type="ECO:0000256" key="2">
    <source>
        <dbReference type="ARBA" id="ARBA00022723"/>
    </source>
</evidence>
<dbReference type="GO" id="GO:0008270">
    <property type="term" value="F:zinc ion binding"/>
    <property type="evidence" value="ECO:0007669"/>
    <property type="project" value="UniProtKB-KW"/>
</dbReference>
<evidence type="ECO:0000256" key="6">
    <source>
        <dbReference type="ARBA" id="ARBA00023054"/>
    </source>
</evidence>
<dbReference type="PANTHER" id="PTHR13100">
    <property type="entry name" value="CELL GROWTH-REGULATING NUCLEOLAR PROTEIN LYAR"/>
    <property type="match status" value="1"/>
</dbReference>
<dbReference type="InterPro" id="IPR014898">
    <property type="entry name" value="Znf_C2H2_LYAR"/>
</dbReference>
<dbReference type="GO" id="GO:0000122">
    <property type="term" value="P:negative regulation of transcription by RNA polymerase II"/>
    <property type="evidence" value="ECO:0007669"/>
    <property type="project" value="TreeGrafter"/>
</dbReference>
<evidence type="ECO:0000313" key="12">
    <source>
        <dbReference type="WBParaSite" id="MhA1_Contig793.frz3.gene2"/>
    </source>
</evidence>
<dbReference type="Pfam" id="PF08790">
    <property type="entry name" value="zf-LYAR"/>
    <property type="match status" value="1"/>
</dbReference>
<organism evidence="11 12">
    <name type="scientific">Meloidogyne hapla</name>
    <name type="common">Root-knot nematode worm</name>
    <dbReference type="NCBI Taxonomy" id="6305"/>
    <lineage>
        <taxon>Eukaryota</taxon>
        <taxon>Metazoa</taxon>
        <taxon>Ecdysozoa</taxon>
        <taxon>Nematoda</taxon>
        <taxon>Chromadorea</taxon>
        <taxon>Rhabditida</taxon>
        <taxon>Tylenchina</taxon>
        <taxon>Tylenchomorpha</taxon>
        <taxon>Tylenchoidea</taxon>
        <taxon>Meloidogynidae</taxon>
        <taxon>Meloidogyninae</taxon>
        <taxon>Meloidogyne</taxon>
    </lineage>
</organism>
<feature type="domain" description="Zinc finger C2H2 LYAR-type" evidence="10">
    <location>
        <begin position="30"/>
        <end position="57"/>
    </location>
</feature>
<dbReference type="OMA" id="QGEQAQI"/>
<evidence type="ECO:0000256" key="4">
    <source>
        <dbReference type="ARBA" id="ARBA00022771"/>
    </source>
</evidence>
<dbReference type="GO" id="GO:0005730">
    <property type="term" value="C:nucleolus"/>
    <property type="evidence" value="ECO:0007669"/>
    <property type="project" value="UniProtKB-ARBA"/>
</dbReference>
<evidence type="ECO:0000256" key="8">
    <source>
        <dbReference type="PROSITE-ProRule" id="PRU01145"/>
    </source>
</evidence>
<evidence type="ECO:0000256" key="3">
    <source>
        <dbReference type="ARBA" id="ARBA00022737"/>
    </source>
</evidence>
<feature type="compositionally biased region" description="Basic and acidic residues" evidence="9">
    <location>
        <begin position="188"/>
        <end position="200"/>
    </location>
</feature>
<dbReference type="SUPFAM" id="SSF57667">
    <property type="entry name" value="beta-beta-alpha zinc fingers"/>
    <property type="match status" value="2"/>
</dbReference>
<dbReference type="FunFam" id="3.30.1490.490:FF:000001">
    <property type="entry name" value="cell growth-regulating nucleolar protein-like"/>
    <property type="match status" value="1"/>
</dbReference>
<sequence length="222" mass="26069">MVFFICDNCGESLKKNQVKKHTYKCKNGSFSCMDCQQVFNNKNYDQHIKCISENEKYGGANYIAKINKGEVKQDSWINQVRGAIKFVNEPQLKGLLKSIQGYTNIPRKESKFINFLQNSLKIRDHSLCEKAWEAIKIEAEKLKNKEEEQSEENENEVNNKEIEKQNEIVEEKRKRISDFPLKSILKKKKEDKNENEKSEENLMNCEPKLYPTRIVFNDSDDD</sequence>
<dbReference type="AlphaFoldDB" id="A0A1I8BZY3"/>
<accession>A0A1I8BZY3</accession>
<feature type="compositionally biased region" description="Basic and acidic residues" evidence="9">
    <location>
        <begin position="157"/>
        <end position="169"/>
    </location>
</feature>
<dbReference type="Gene3D" id="1.10.10.2100">
    <property type="match status" value="1"/>
</dbReference>
<dbReference type="PROSITE" id="PS51804">
    <property type="entry name" value="ZF_C2HC_LYAR"/>
    <property type="match status" value="2"/>
</dbReference>
<dbReference type="GO" id="GO:0003677">
    <property type="term" value="F:DNA binding"/>
    <property type="evidence" value="ECO:0007669"/>
    <property type="project" value="InterPro"/>
</dbReference>
<keyword evidence="3" id="KW-0677">Repeat</keyword>
<keyword evidence="7" id="KW-0539">Nucleus</keyword>
<evidence type="ECO:0000313" key="11">
    <source>
        <dbReference type="Proteomes" id="UP000095281"/>
    </source>
</evidence>
<dbReference type="FunFam" id="1.10.10.2100:FF:000002">
    <property type="entry name" value="cell growth-regulating nucleolar protein-like"/>
    <property type="match status" value="1"/>
</dbReference>
<name>A0A1I8BZY3_MELHA</name>
<protein>
    <submittedName>
        <fullName evidence="12">Zf-LYAR domain-containing protein</fullName>
    </submittedName>
</protein>
<dbReference type="Proteomes" id="UP000095281">
    <property type="component" value="Unplaced"/>
</dbReference>
<dbReference type="GO" id="GO:0006364">
    <property type="term" value="P:rRNA processing"/>
    <property type="evidence" value="ECO:0007669"/>
    <property type="project" value="TreeGrafter"/>
</dbReference>
<dbReference type="InterPro" id="IPR039999">
    <property type="entry name" value="LYAR"/>
</dbReference>
<evidence type="ECO:0000256" key="1">
    <source>
        <dbReference type="ARBA" id="ARBA00004123"/>
    </source>
</evidence>
<dbReference type="InterPro" id="IPR036236">
    <property type="entry name" value="Znf_C2H2_sf"/>
</dbReference>
<reference evidence="12" key="1">
    <citation type="submission" date="2016-11" db="UniProtKB">
        <authorList>
            <consortium name="WormBaseParasite"/>
        </authorList>
    </citation>
    <scope>IDENTIFICATION</scope>
</reference>
<evidence type="ECO:0000256" key="5">
    <source>
        <dbReference type="ARBA" id="ARBA00022833"/>
    </source>
</evidence>
<keyword evidence="2" id="KW-0479">Metal-binding</keyword>
<evidence type="ECO:0000259" key="10">
    <source>
        <dbReference type="Pfam" id="PF08790"/>
    </source>
</evidence>